<feature type="compositionally biased region" description="Low complexity" evidence="1">
    <location>
        <begin position="144"/>
        <end position="166"/>
    </location>
</feature>
<sequence length="200" mass="20510">MHDARTGVDRLLVVQVDAVADERRLTGEVGVVGPGGGTGRDQRHAVTGVRPHGRHHHLGACGHRIERGLGGGVGGDQWPRLGAGSQTVPDRPQALLGTAGQGDSGRSPGSGQVFGGQFSGETRGAVQHQIKLTLRHHPDATRAVRAAAPAHPAGAPPGRRAPPGTRSWRVAVRAPSGSPSGNTGTGVGCLRSRRRAAASR</sequence>
<accession>A0A0U1DXH2</accession>
<dbReference type="AlphaFoldDB" id="A0A0U1DXH2"/>
<proteinExistence type="predicted"/>
<gene>
    <name evidence="2" type="ORF">BN970_06507</name>
</gene>
<organism evidence="2 3">
    <name type="scientific">Mycolicibacterium conceptionense</name>
    <dbReference type="NCBI Taxonomy" id="451644"/>
    <lineage>
        <taxon>Bacteria</taxon>
        <taxon>Bacillati</taxon>
        <taxon>Actinomycetota</taxon>
        <taxon>Actinomycetes</taxon>
        <taxon>Mycobacteriales</taxon>
        <taxon>Mycobacteriaceae</taxon>
        <taxon>Mycolicibacterium</taxon>
    </lineage>
</organism>
<evidence type="ECO:0000256" key="1">
    <source>
        <dbReference type="SAM" id="MobiDB-lite"/>
    </source>
</evidence>
<feature type="region of interest" description="Disordered" evidence="1">
    <location>
        <begin position="70"/>
        <end position="119"/>
    </location>
</feature>
<reference evidence="2 3" key="1">
    <citation type="submission" date="2015-03" db="EMBL/GenBank/DDBJ databases">
        <authorList>
            <person name="Murphy D."/>
        </authorList>
    </citation>
    <scope>NUCLEOTIDE SEQUENCE [LARGE SCALE GENOMIC DNA]</scope>
    <source>
        <strain evidence="2 3">D16</strain>
    </source>
</reference>
<evidence type="ECO:0000313" key="3">
    <source>
        <dbReference type="Proteomes" id="UP000182227"/>
    </source>
</evidence>
<name>A0A0U1DXH2_9MYCO</name>
<protein>
    <submittedName>
        <fullName evidence="2">Uncharacterized protein</fullName>
    </submittedName>
</protein>
<feature type="compositionally biased region" description="Basic residues" evidence="1">
    <location>
        <begin position="191"/>
        <end position="200"/>
    </location>
</feature>
<dbReference type="EMBL" id="CTEF01000007">
    <property type="protein sequence ID" value="CQD24532.1"/>
    <property type="molecule type" value="Genomic_DNA"/>
</dbReference>
<evidence type="ECO:0000313" key="2">
    <source>
        <dbReference type="EMBL" id="CQD24532.1"/>
    </source>
</evidence>
<dbReference type="Proteomes" id="UP000182227">
    <property type="component" value="Unassembled WGS sequence"/>
</dbReference>
<feature type="region of interest" description="Disordered" evidence="1">
    <location>
        <begin position="144"/>
        <end position="200"/>
    </location>
</feature>